<evidence type="ECO:0000313" key="2">
    <source>
        <dbReference type="EMBL" id="PWI68008.1"/>
    </source>
</evidence>
<dbReference type="AlphaFoldDB" id="A0A2U3E0G5"/>
<reference evidence="2 3" key="1">
    <citation type="journal article" date="2016" name="Front. Microbiol.">
        <title>Genome and transcriptome sequences reveal the specific parasitism of the nematophagous Purpureocillium lilacinum 36-1.</title>
        <authorList>
            <person name="Xie J."/>
            <person name="Li S."/>
            <person name="Mo C."/>
            <person name="Xiao X."/>
            <person name="Peng D."/>
            <person name="Wang G."/>
            <person name="Xiao Y."/>
        </authorList>
    </citation>
    <scope>NUCLEOTIDE SEQUENCE [LARGE SCALE GENOMIC DNA]</scope>
    <source>
        <strain evidence="2 3">36-1</strain>
    </source>
</reference>
<protein>
    <submittedName>
        <fullName evidence="2">Uncharacterized protein</fullName>
    </submittedName>
</protein>
<feature type="compositionally biased region" description="Basic residues" evidence="1">
    <location>
        <begin position="48"/>
        <end position="63"/>
    </location>
</feature>
<dbReference type="Proteomes" id="UP000245956">
    <property type="component" value="Unassembled WGS sequence"/>
</dbReference>
<proteinExistence type="predicted"/>
<evidence type="ECO:0000256" key="1">
    <source>
        <dbReference type="SAM" id="MobiDB-lite"/>
    </source>
</evidence>
<gene>
    <name evidence="2" type="ORF">PCL_02409</name>
</gene>
<feature type="compositionally biased region" description="Polar residues" evidence="1">
    <location>
        <begin position="66"/>
        <end position="80"/>
    </location>
</feature>
<dbReference type="EMBL" id="LCWV01000016">
    <property type="protein sequence ID" value="PWI68008.1"/>
    <property type="molecule type" value="Genomic_DNA"/>
</dbReference>
<sequence>MLRRHGGPWGAFSGQPSPVGSPAHLIFTFTPVEATLRTRIVTAEVRPRPNRRGGRARVARHGGHLQLTSPRASASATVQKEAQIVPPARCPGRARESRPPPLAPAPARWLPFAFHRRTGVLPPPSPSYVQRPPATTLRHASTDARLQHLITLEGIMHHRPRQAA</sequence>
<feature type="region of interest" description="Disordered" evidence="1">
    <location>
        <begin position="47"/>
        <end position="83"/>
    </location>
</feature>
<organism evidence="2 3">
    <name type="scientific">Purpureocillium lilacinum</name>
    <name type="common">Paecilomyces lilacinus</name>
    <dbReference type="NCBI Taxonomy" id="33203"/>
    <lineage>
        <taxon>Eukaryota</taxon>
        <taxon>Fungi</taxon>
        <taxon>Dikarya</taxon>
        <taxon>Ascomycota</taxon>
        <taxon>Pezizomycotina</taxon>
        <taxon>Sordariomycetes</taxon>
        <taxon>Hypocreomycetidae</taxon>
        <taxon>Hypocreales</taxon>
        <taxon>Ophiocordycipitaceae</taxon>
        <taxon>Purpureocillium</taxon>
    </lineage>
</organism>
<comment type="caution">
    <text evidence="2">The sequence shown here is derived from an EMBL/GenBank/DDBJ whole genome shotgun (WGS) entry which is preliminary data.</text>
</comment>
<name>A0A2U3E0G5_PURLI</name>
<accession>A0A2U3E0G5</accession>
<evidence type="ECO:0000313" key="3">
    <source>
        <dbReference type="Proteomes" id="UP000245956"/>
    </source>
</evidence>